<accession>A0ABS1CNK7</accession>
<sequence>MRGRASGMKSAGGRLFGSRSRPSACLTPISQTAAVESNSLLPLSSSRVLALMESNIAALVAGRLESQRSQSAADEAPRCQI</sequence>
<evidence type="ECO:0000313" key="2">
    <source>
        <dbReference type="EMBL" id="MBK1633501.1"/>
    </source>
</evidence>
<protein>
    <submittedName>
        <fullName evidence="2">Uncharacterized protein</fullName>
    </submittedName>
</protein>
<evidence type="ECO:0000313" key="3">
    <source>
        <dbReference type="Proteomes" id="UP000748752"/>
    </source>
</evidence>
<feature type="region of interest" description="Disordered" evidence="1">
    <location>
        <begin position="1"/>
        <end position="23"/>
    </location>
</feature>
<gene>
    <name evidence="2" type="ORF">CKO31_22685</name>
</gene>
<organism evidence="2 3">
    <name type="scientific">Thiohalocapsa halophila</name>
    <dbReference type="NCBI Taxonomy" id="69359"/>
    <lineage>
        <taxon>Bacteria</taxon>
        <taxon>Pseudomonadati</taxon>
        <taxon>Pseudomonadota</taxon>
        <taxon>Gammaproteobacteria</taxon>
        <taxon>Chromatiales</taxon>
        <taxon>Chromatiaceae</taxon>
        <taxon>Thiohalocapsa</taxon>
    </lineage>
</organism>
<proteinExistence type="predicted"/>
<evidence type="ECO:0000256" key="1">
    <source>
        <dbReference type="SAM" id="MobiDB-lite"/>
    </source>
</evidence>
<name>A0ABS1CNK7_9GAMM</name>
<dbReference type="EMBL" id="NRRV01000090">
    <property type="protein sequence ID" value="MBK1633501.1"/>
    <property type="molecule type" value="Genomic_DNA"/>
</dbReference>
<dbReference type="Proteomes" id="UP000748752">
    <property type="component" value="Unassembled WGS sequence"/>
</dbReference>
<comment type="caution">
    <text evidence="2">The sequence shown here is derived from an EMBL/GenBank/DDBJ whole genome shotgun (WGS) entry which is preliminary data.</text>
</comment>
<reference evidence="2 3" key="1">
    <citation type="journal article" date="2020" name="Microorganisms">
        <title>Osmotic Adaptation and Compatible Solute Biosynthesis of Phototrophic Bacteria as Revealed from Genome Analyses.</title>
        <authorList>
            <person name="Imhoff J.F."/>
            <person name="Rahn T."/>
            <person name="Kunzel S."/>
            <person name="Keller A."/>
            <person name="Neulinger S.C."/>
        </authorList>
    </citation>
    <scope>NUCLEOTIDE SEQUENCE [LARGE SCALE GENOMIC DNA]</scope>
    <source>
        <strain evidence="2 3">DSM 6210</strain>
    </source>
</reference>
<keyword evidence="3" id="KW-1185">Reference proteome</keyword>